<evidence type="ECO:0000256" key="10">
    <source>
        <dbReference type="ARBA" id="ARBA00022989"/>
    </source>
</evidence>
<accession>A0A1S1HIF8</accession>
<keyword evidence="11 13" id="KW-0472">Membrane</keyword>
<comment type="similarity">
    <text evidence="3 12">Belongs to the ExbD/TolR family.</text>
</comment>
<comment type="caution">
    <text evidence="14">The sequence shown here is derived from an EMBL/GenBank/DDBJ whole genome shotgun (WGS) entry which is preliminary data.</text>
</comment>
<proteinExistence type="inferred from homology"/>
<evidence type="ECO:0000256" key="6">
    <source>
        <dbReference type="ARBA" id="ARBA00022475"/>
    </source>
</evidence>
<keyword evidence="10 13" id="KW-1133">Transmembrane helix</keyword>
<evidence type="ECO:0000256" key="12">
    <source>
        <dbReference type="RuleBase" id="RU003879"/>
    </source>
</evidence>
<evidence type="ECO:0000256" key="8">
    <source>
        <dbReference type="ARBA" id="ARBA00022692"/>
    </source>
</evidence>
<dbReference type="Gene3D" id="3.30.420.270">
    <property type="match status" value="1"/>
</dbReference>
<dbReference type="OrthoDB" id="7573672at2"/>
<dbReference type="AlphaFoldDB" id="A0A1S1HIF8"/>
<feature type="transmembrane region" description="Helical" evidence="13">
    <location>
        <begin position="25"/>
        <end position="43"/>
    </location>
</feature>
<evidence type="ECO:0000256" key="4">
    <source>
        <dbReference type="ARBA" id="ARBA00011471"/>
    </source>
</evidence>
<dbReference type="RefSeq" id="WP_070934320.1">
    <property type="nucleotide sequence ID" value="NZ_MIPT01000001.1"/>
</dbReference>
<evidence type="ECO:0000313" key="15">
    <source>
        <dbReference type="Proteomes" id="UP000179467"/>
    </source>
</evidence>
<keyword evidence="5 12" id="KW-0813">Transport</keyword>
<dbReference type="Pfam" id="PF02472">
    <property type="entry name" value="ExbD"/>
    <property type="match status" value="1"/>
</dbReference>
<protein>
    <submittedName>
        <fullName evidence="14">Biopolymer transport protein ExbD</fullName>
    </submittedName>
</protein>
<evidence type="ECO:0000256" key="7">
    <source>
        <dbReference type="ARBA" id="ARBA00022519"/>
    </source>
</evidence>
<keyword evidence="6" id="KW-1003">Cell membrane</keyword>
<evidence type="ECO:0000256" key="3">
    <source>
        <dbReference type="ARBA" id="ARBA00005811"/>
    </source>
</evidence>
<dbReference type="PANTHER" id="PTHR30558">
    <property type="entry name" value="EXBD MEMBRANE COMPONENT OF PMF-DRIVEN MACROMOLECULE IMPORT SYSTEM"/>
    <property type="match status" value="1"/>
</dbReference>
<dbReference type="Proteomes" id="UP000179467">
    <property type="component" value="Unassembled WGS sequence"/>
</dbReference>
<keyword evidence="7" id="KW-0997">Cell inner membrane</keyword>
<dbReference type="EMBL" id="MIPT01000001">
    <property type="protein sequence ID" value="OHT21003.1"/>
    <property type="molecule type" value="Genomic_DNA"/>
</dbReference>
<dbReference type="GO" id="GO:0005886">
    <property type="term" value="C:plasma membrane"/>
    <property type="evidence" value="ECO:0007669"/>
    <property type="project" value="UniProtKB-SubCell"/>
</dbReference>
<sequence length="143" mass="15247">MARSRYRPIPFTDPRPMVEMNTTPLIDVLLVLLIMMILTVPVVTHKVAIDLPGDGRRDAAPPPVHRLDIAASGALSWDGAPVAVAALPARLAGHRADPAGPILHVRADGEAPYGVVDQTLAAIKRARIDQIGLVDNARYAGLD</sequence>
<dbReference type="GO" id="GO:0022857">
    <property type="term" value="F:transmembrane transporter activity"/>
    <property type="evidence" value="ECO:0007669"/>
    <property type="project" value="InterPro"/>
</dbReference>
<evidence type="ECO:0000256" key="13">
    <source>
        <dbReference type="SAM" id="Phobius"/>
    </source>
</evidence>
<evidence type="ECO:0000256" key="5">
    <source>
        <dbReference type="ARBA" id="ARBA00022448"/>
    </source>
</evidence>
<evidence type="ECO:0000256" key="2">
    <source>
        <dbReference type="ARBA" id="ARBA00004249"/>
    </source>
</evidence>
<dbReference type="GO" id="GO:0015031">
    <property type="term" value="P:protein transport"/>
    <property type="evidence" value="ECO:0007669"/>
    <property type="project" value="UniProtKB-KW"/>
</dbReference>
<organism evidence="14 15">
    <name type="scientific">Edaphosphingomonas haloaromaticamans</name>
    <dbReference type="NCBI Taxonomy" id="653954"/>
    <lineage>
        <taxon>Bacteria</taxon>
        <taxon>Pseudomonadati</taxon>
        <taxon>Pseudomonadota</taxon>
        <taxon>Alphaproteobacteria</taxon>
        <taxon>Sphingomonadales</taxon>
        <taxon>Rhizorhabdaceae</taxon>
        <taxon>Edaphosphingomonas</taxon>
    </lineage>
</organism>
<keyword evidence="15" id="KW-1185">Reference proteome</keyword>
<dbReference type="InterPro" id="IPR003400">
    <property type="entry name" value="ExbD"/>
</dbReference>
<evidence type="ECO:0000256" key="1">
    <source>
        <dbReference type="ARBA" id="ARBA00003540"/>
    </source>
</evidence>
<comment type="subunit">
    <text evidence="4">The accessory proteins ExbB and ExbD seem to form a complex with TonB.</text>
</comment>
<evidence type="ECO:0000256" key="11">
    <source>
        <dbReference type="ARBA" id="ARBA00023136"/>
    </source>
</evidence>
<reference evidence="14 15" key="1">
    <citation type="submission" date="2016-09" db="EMBL/GenBank/DDBJ databases">
        <title>Metabolic pathway, cell adaptation mechanisms and a novel monoxygenase revealed through proteogenomic-transcription analysis of a Sphingomonas haloaromaticamans strain degrading the fungicide ortho-phenylphenol.</title>
        <authorList>
            <person name="Perruchon C."/>
            <person name="Papadopoulou E.S."/>
            <person name="Rousidou C."/>
            <person name="Vasileiadis S."/>
            <person name="Tanou G."/>
            <person name="Amoutzias G."/>
            <person name="Molassiotis A."/>
            <person name="Karpouzas D.G."/>
        </authorList>
    </citation>
    <scope>NUCLEOTIDE SEQUENCE [LARGE SCALE GENOMIC DNA]</scope>
    <source>
        <strain evidence="14 15">P3</strain>
    </source>
</reference>
<dbReference type="PANTHER" id="PTHR30558:SF12">
    <property type="entry name" value="BIOPOLYMER TRANSPORT PROTEIN EXBD"/>
    <property type="match status" value="1"/>
</dbReference>
<name>A0A1S1HIF8_9SPHN</name>
<keyword evidence="9 12" id="KW-0653">Protein transport</keyword>
<evidence type="ECO:0000256" key="9">
    <source>
        <dbReference type="ARBA" id="ARBA00022927"/>
    </source>
</evidence>
<evidence type="ECO:0000313" key="14">
    <source>
        <dbReference type="EMBL" id="OHT21003.1"/>
    </source>
</evidence>
<gene>
    <name evidence="14" type="ORF">BHE75_03008</name>
</gene>
<keyword evidence="8 12" id="KW-0812">Transmembrane</keyword>
<comment type="function">
    <text evidence="1">Involved in the TonB-dependent energy-dependent transport of various receptor-bound substrates.</text>
</comment>
<comment type="subcellular location">
    <subcellularLocation>
        <location evidence="2">Cell inner membrane</location>
        <topology evidence="2">Single-pass type II membrane protein</topology>
    </subcellularLocation>
    <subcellularLocation>
        <location evidence="12">Cell membrane</location>
        <topology evidence="12">Single-pass type II membrane protein</topology>
    </subcellularLocation>
</comment>